<gene>
    <name evidence="1" type="ordered locus">Desti_3231</name>
</gene>
<evidence type="ECO:0000313" key="1">
    <source>
        <dbReference type="EMBL" id="AFM25890.1"/>
    </source>
</evidence>
<accession>I4C8J9</accession>
<organism evidence="1 2">
    <name type="scientific">Desulfomonile tiedjei (strain ATCC 49306 / DSM 6799 / DCB-1)</name>
    <dbReference type="NCBI Taxonomy" id="706587"/>
    <lineage>
        <taxon>Bacteria</taxon>
        <taxon>Pseudomonadati</taxon>
        <taxon>Thermodesulfobacteriota</taxon>
        <taxon>Desulfomonilia</taxon>
        <taxon>Desulfomonilales</taxon>
        <taxon>Desulfomonilaceae</taxon>
        <taxon>Desulfomonile</taxon>
    </lineage>
</organism>
<dbReference type="EMBL" id="CP003360">
    <property type="protein sequence ID" value="AFM25890.1"/>
    <property type="molecule type" value="Genomic_DNA"/>
</dbReference>
<name>I4C8J9_DESTA</name>
<dbReference type="KEGG" id="dti:Desti_3231"/>
<sequence>MLLMLYSDHETQGTAFDGVDLDAWAAKYKDRNGRPG</sequence>
<keyword evidence="2" id="KW-1185">Reference proteome</keyword>
<evidence type="ECO:0000313" key="2">
    <source>
        <dbReference type="Proteomes" id="UP000006055"/>
    </source>
</evidence>
<dbReference type="AlphaFoldDB" id="I4C8J9"/>
<proteinExistence type="predicted"/>
<dbReference type="Proteomes" id="UP000006055">
    <property type="component" value="Chromosome"/>
</dbReference>
<reference evidence="2" key="1">
    <citation type="submission" date="2012-06" db="EMBL/GenBank/DDBJ databases">
        <title>Complete sequence of chromosome of Desulfomonile tiedjei DSM 6799.</title>
        <authorList>
            <person name="Lucas S."/>
            <person name="Copeland A."/>
            <person name="Lapidus A."/>
            <person name="Glavina del Rio T."/>
            <person name="Dalin E."/>
            <person name="Tice H."/>
            <person name="Bruce D."/>
            <person name="Goodwin L."/>
            <person name="Pitluck S."/>
            <person name="Peters L."/>
            <person name="Ovchinnikova G."/>
            <person name="Zeytun A."/>
            <person name="Lu M."/>
            <person name="Kyrpides N."/>
            <person name="Mavromatis K."/>
            <person name="Ivanova N."/>
            <person name="Brettin T."/>
            <person name="Detter J.C."/>
            <person name="Han C."/>
            <person name="Larimer F."/>
            <person name="Land M."/>
            <person name="Hauser L."/>
            <person name="Markowitz V."/>
            <person name="Cheng J.-F."/>
            <person name="Hugenholtz P."/>
            <person name="Woyke T."/>
            <person name="Wu D."/>
            <person name="Spring S."/>
            <person name="Schroeder M."/>
            <person name="Brambilla E."/>
            <person name="Klenk H.-P."/>
            <person name="Eisen J.A."/>
        </authorList>
    </citation>
    <scope>NUCLEOTIDE SEQUENCE [LARGE SCALE GENOMIC DNA]</scope>
    <source>
        <strain evidence="2">ATCC 49306 / DSM 6799 / DCB-1</strain>
    </source>
</reference>
<protein>
    <submittedName>
        <fullName evidence="1">Uncharacterized protein</fullName>
    </submittedName>
</protein>
<dbReference type="HOGENOM" id="CLU_3355826_0_0_7"/>